<evidence type="ECO:0000256" key="3">
    <source>
        <dbReference type="ARBA" id="ARBA00022448"/>
    </source>
</evidence>
<proteinExistence type="inferred from homology"/>
<dbReference type="GO" id="GO:1990281">
    <property type="term" value="C:efflux pump complex"/>
    <property type="evidence" value="ECO:0007669"/>
    <property type="project" value="TreeGrafter"/>
</dbReference>
<dbReference type="Pfam" id="PF02321">
    <property type="entry name" value="OEP"/>
    <property type="match status" value="2"/>
</dbReference>
<evidence type="ECO:0000256" key="2">
    <source>
        <dbReference type="ARBA" id="ARBA00007613"/>
    </source>
</evidence>
<keyword evidence="5" id="KW-0812">Transmembrane</keyword>
<sequence>MRMMQPLKEENVKPMKTLKYTILLGCFLIASVSMAQEKLWTLQECVNHALVNNISVKQGQNSLLQNEQDVIAAKGQFLPNLSGSLGHSTTFGNEEVFSGQFVNRTSNSTNVGIGLNQTIFNGFRLTNLYKQSKLSLESNQLELNRIKDDISLNVVNAYLNVLFNKERLEIAKAQLSFSTNQVEQVKDLVDAGVQPKANIYDAEATMSLDAQEVTLAENNYNLALLSLSQLLQVPYKGFDVQLMDVDFPSSTLLYNDVQPVLDYALQNRNEIKVAEKNMEIAQLNSEISKSGYYPNVTGGYQYGSSAFFSNLTEDEASFFDQLDAQKSHGFRISVNIPIFSRFENKTNVAKSKIDEANSLLSLDQAKLDLESNIQRAFTDAQAAFKSYVASKKALEAQEIAMNNTQERFKAGIITSFDLEQARVKYVNAQSSLVNAKYDFVFKTKVLDFYMGKPITD</sequence>
<dbReference type="GO" id="GO:0015288">
    <property type="term" value="F:porin activity"/>
    <property type="evidence" value="ECO:0007669"/>
    <property type="project" value="TreeGrafter"/>
</dbReference>
<accession>A0A2I7SG16</accession>
<comment type="subcellular location">
    <subcellularLocation>
        <location evidence="1">Cell outer membrane</location>
    </subcellularLocation>
</comment>
<dbReference type="PANTHER" id="PTHR30026">
    <property type="entry name" value="OUTER MEMBRANE PROTEIN TOLC"/>
    <property type="match status" value="1"/>
</dbReference>
<evidence type="ECO:0000256" key="4">
    <source>
        <dbReference type="ARBA" id="ARBA00022452"/>
    </source>
</evidence>
<dbReference type="EMBL" id="CP025938">
    <property type="protein sequence ID" value="AUS04843.1"/>
    <property type="molecule type" value="Genomic_DNA"/>
</dbReference>
<dbReference type="GO" id="GO:0009279">
    <property type="term" value="C:cell outer membrane"/>
    <property type="evidence" value="ECO:0007669"/>
    <property type="project" value="UniProtKB-SubCell"/>
</dbReference>
<name>A0A2I7SG16_9FLAO</name>
<evidence type="ECO:0000256" key="6">
    <source>
        <dbReference type="ARBA" id="ARBA00023136"/>
    </source>
</evidence>
<keyword evidence="9" id="KW-1185">Reference proteome</keyword>
<keyword evidence="7" id="KW-0998">Cell outer membrane</keyword>
<reference evidence="9" key="1">
    <citation type="submission" date="2018-01" db="EMBL/GenBank/DDBJ databases">
        <title>Complete genome of Tamlana sp. UJ94.</title>
        <authorList>
            <person name="Jung J."/>
            <person name="Chung D."/>
            <person name="Bae S.S."/>
            <person name="Baek K."/>
        </authorList>
    </citation>
    <scope>NUCLEOTIDE SEQUENCE [LARGE SCALE GENOMIC DNA]</scope>
    <source>
        <strain evidence="9">UJ94</strain>
    </source>
</reference>
<dbReference type="KEGG" id="taj:C1A40_04855"/>
<dbReference type="GO" id="GO:0015562">
    <property type="term" value="F:efflux transmembrane transporter activity"/>
    <property type="evidence" value="ECO:0007669"/>
    <property type="project" value="InterPro"/>
</dbReference>
<keyword evidence="3" id="KW-0813">Transport</keyword>
<dbReference type="AlphaFoldDB" id="A0A2I7SG16"/>
<keyword evidence="4" id="KW-1134">Transmembrane beta strand</keyword>
<comment type="similarity">
    <text evidence="2">Belongs to the outer membrane factor (OMF) (TC 1.B.17) family.</text>
</comment>
<dbReference type="Proteomes" id="UP000236592">
    <property type="component" value="Chromosome"/>
</dbReference>
<dbReference type="Gene3D" id="1.20.1600.10">
    <property type="entry name" value="Outer membrane efflux proteins (OEP)"/>
    <property type="match status" value="1"/>
</dbReference>
<gene>
    <name evidence="8" type="ORF">C1A40_04855</name>
</gene>
<evidence type="ECO:0000256" key="1">
    <source>
        <dbReference type="ARBA" id="ARBA00004442"/>
    </source>
</evidence>
<dbReference type="InterPro" id="IPR003423">
    <property type="entry name" value="OMP_efflux"/>
</dbReference>
<evidence type="ECO:0000313" key="8">
    <source>
        <dbReference type="EMBL" id="AUS04843.1"/>
    </source>
</evidence>
<dbReference type="PANTHER" id="PTHR30026:SF20">
    <property type="entry name" value="OUTER MEMBRANE PROTEIN TOLC"/>
    <property type="match status" value="1"/>
</dbReference>
<evidence type="ECO:0000256" key="7">
    <source>
        <dbReference type="ARBA" id="ARBA00023237"/>
    </source>
</evidence>
<evidence type="ECO:0000313" key="9">
    <source>
        <dbReference type="Proteomes" id="UP000236592"/>
    </source>
</evidence>
<dbReference type="SUPFAM" id="SSF56954">
    <property type="entry name" value="Outer membrane efflux proteins (OEP)"/>
    <property type="match status" value="1"/>
</dbReference>
<protein>
    <submittedName>
        <fullName evidence="8">TolC family protein</fullName>
    </submittedName>
</protein>
<evidence type="ECO:0000256" key="5">
    <source>
        <dbReference type="ARBA" id="ARBA00022692"/>
    </source>
</evidence>
<keyword evidence="6" id="KW-0472">Membrane</keyword>
<dbReference type="InterPro" id="IPR051906">
    <property type="entry name" value="TolC-like"/>
</dbReference>
<organism evidence="8 9">
    <name type="scientific">Pseudotamlana carrageenivorans</name>
    <dbReference type="NCBI Taxonomy" id="2069432"/>
    <lineage>
        <taxon>Bacteria</taxon>
        <taxon>Pseudomonadati</taxon>
        <taxon>Bacteroidota</taxon>
        <taxon>Flavobacteriia</taxon>
        <taxon>Flavobacteriales</taxon>
        <taxon>Flavobacteriaceae</taxon>
        <taxon>Pseudotamlana</taxon>
    </lineage>
</organism>